<organism evidence="2 3">
    <name type="scientific">Peiella sedimenti</name>
    <dbReference type="NCBI Taxonomy" id="3061083"/>
    <lineage>
        <taxon>Bacteria</taxon>
        <taxon>Pseudomonadati</taxon>
        <taxon>Pseudomonadota</taxon>
        <taxon>Alphaproteobacteria</taxon>
        <taxon>Caulobacterales</taxon>
        <taxon>Caulobacteraceae</taxon>
        <taxon>Peiella</taxon>
    </lineage>
</organism>
<keyword evidence="1" id="KW-1133">Transmembrane helix</keyword>
<keyword evidence="3" id="KW-1185">Reference proteome</keyword>
<keyword evidence="1" id="KW-0812">Transmembrane</keyword>
<dbReference type="Proteomes" id="UP001169063">
    <property type="component" value="Unassembled WGS sequence"/>
</dbReference>
<evidence type="ECO:0000313" key="2">
    <source>
        <dbReference type="EMBL" id="MDO1558675.1"/>
    </source>
</evidence>
<feature type="transmembrane region" description="Helical" evidence="1">
    <location>
        <begin position="75"/>
        <end position="95"/>
    </location>
</feature>
<evidence type="ECO:0008006" key="4">
    <source>
        <dbReference type="Google" id="ProtNLM"/>
    </source>
</evidence>
<comment type="caution">
    <text evidence="2">The sequence shown here is derived from an EMBL/GenBank/DDBJ whole genome shotgun (WGS) entry which is preliminary data.</text>
</comment>
<reference evidence="2" key="1">
    <citation type="submission" date="2023-07" db="EMBL/GenBank/DDBJ databases">
        <title>Brevundimonas soil sp. nov., isolated from the soil of chemical plant.</title>
        <authorList>
            <person name="Wu N."/>
        </authorList>
    </citation>
    <scope>NUCLEOTIDE SEQUENCE</scope>
    <source>
        <strain evidence="2">XZ-24</strain>
    </source>
</reference>
<feature type="transmembrane region" description="Helical" evidence="1">
    <location>
        <begin position="34"/>
        <end position="55"/>
    </location>
</feature>
<dbReference type="RefSeq" id="WP_302109077.1">
    <property type="nucleotide sequence ID" value="NZ_JAUKTR010000001.1"/>
</dbReference>
<protein>
    <recommendedName>
        <fullName evidence="4">NADH dehydrogenase subunit 6</fullName>
    </recommendedName>
</protein>
<feature type="transmembrane region" description="Helical" evidence="1">
    <location>
        <begin position="7"/>
        <end position="28"/>
    </location>
</feature>
<dbReference type="EMBL" id="JAUKTR010000001">
    <property type="protein sequence ID" value="MDO1558675.1"/>
    <property type="molecule type" value="Genomic_DNA"/>
</dbReference>
<accession>A0ABT8SJD3</accession>
<evidence type="ECO:0000256" key="1">
    <source>
        <dbReference type="SAM" id="Phobius"/>
    </source>
</evidence>
<sequence>MNVAKANALLALTTCLSLALLLMTMSVFGRPDMAVRYVLIALFCSMGVVVLNRLIPALPSAKSPPMIAPGAPKIVVIWVALFPLLITLSAALPVLVPGADFALMLIIASVWCGMTLASAIKAQRLS</sequence>
<name>A0ABT8SJD3_9CAUL</name>
<proteinExistence type="predicted"/>
<evidence type="ECO:0000313" key="3">
    <source>
        <dbReference type="Proteomes" id="UP001169063"/>
    </source>
</evidence>
<gene>
    <name evidence="2" type="ORF">Q0812_04450</name>
</gene>
<keyword evidence="1" id="KW-0472">Membrane</keyword>
<feature type="transmembrane region" description="Helical" evidence="1">
    <location>
        <begin position="101"/>
        <end position="120"/>
    </location>
</feature>